<keyword evidence="2" id="KW-0378">Hydrolase</keyword>
<dbReference type="InterPro" id="IPR029058">
    <property type="entry name" value="AB_hydrolase_fold"/>
</dbReference>
<comment type="caution">
    <text evidence="2">The sequence shown here is derived from an EMBL/GenBank/DDBJ whole genome shotgun (WGS) entry which is preliminary data.</text>
</comment>
<dbReference type="Gene3D" id="3.40.50.1820">
    <property type="entry name" value="alpha/beta hydrolase"/>
    <property type="match status" value="1"/>
</dbReference>
<organism evidence="2 3">
    <name type="scientific">Candidatus Pantoea communis</name>
    <dbReference type="NCBI Taxonomy" id="2608354"/>
    <lineage>
        <taxon>Bacteria</taxon>
        <taxon>Pseudomonadati</taxon>
        <taxon>Pseudomonadota</taxon>
        <taxon>Gammaproteobacteria</taxon>
        <taxon>Enterobacterales</taxon>
        <taxon>Erwiniaceae</taxon>
        <taxon>Pantoea</taxon>
    </lineage>
</organism>
<evidence type="ECO:0000259" key="1">
    <source>
        <dbReference type="Pfam" id="PF00561"/>
    </source>
</evidence>
<accession>A0ABX0RUP8</accession>
<evidence type="ECO:0000313" key="3">
    <source>
        <dbReference type="Proteomes" id="UP001515780"/>
    </source>
</evidence>
<feature type="domain" description="AB hydrolase-1" evidence="1">
    <location>
        <begin position="24"/>
        <end position="275"/>
    </location>
</feature>
<name>A0ABX0RUP8_9GAMM</name>
<evidence type="ECO:0000313" key="2">
    <source>
        <dbReference type="EMBL" id="NIG21320.1"/>
    </source>
</evidence>
<dbReference type="GO" id="GO:0016787">
    <property type="term" value="F:hydrolase activity"/>
    <property type="evidence" value="ECO:0007669"/>
    <property type="project" value="UniProtKB-KW"/>
</dbReference>
<sequence>MVSVESNGITLSYESFGYGDAGSILLISGLGSQMLRWPEVFCESLVAKGFRVIRFDNRDAGYSTHFTNSPTPDFSALANAVMAGRTPAVPYTLFDMAEDAMGLLNALKIDKAHVVGRSMGGMIAQLLCSEHPERMLSLTSIMSSTGNPNLPSAAPDILDMLTKPAPHPLKDEAGFLAHSLAFAKRISSPDYPFNEEAHRVLVLEETRRAFDPTALGRQIAAIAATGDIRSRLTRIVAPTLVVHGVDDPLIPLDCGRDTAASIAGAEFMPVEGMGHDFPSALYQTVSDAIDRTARRWHSERRTPPK</sequence>
<dbReference type="PANTHER" id="PTHR43433:SF5">
    <property type="entry name" value="AB HYDROLASE-1 DOMAIN-CONTAINING PROTEIN"/>
    <property type="match status" value="1"/>
</dbReference>
<dbReference type="Proteomes" id="UP001515780">
    <property type="component" value="Unassembled WGS sequence"/>
</dbReference>
<dbReference type="InterPro" id="IPR000073">
    <property type="entry name" value="AB_hydrolase_1"/>
</dbReference>
<dbReference type="SUPFAM" id="SSF53474">
    <property type="entry name" value="alpha/beta-Hydrolases"/>
    <property type="match status" value="1"/>
</dbReference>
<dbReference type="EMBL" id="VWXC01000020">
    <property type="protein sequence ID" value="NIG21320.1"/>
    <property type="molecule type" value="Genomic_DNA"/>
</dbReference>
<keyword evidence="3" id="KW-1185">Reference proteome</keyword>
<protein>
    <submittedName>
        <fullName evidence="2">Alpha/beta hydrolase</fullName>
    </submittedName>
</protein>
<dbReference type="PANTHER" id="PTHR43433">
    <property type="entry name" value="HYDROLASE, ALPHA/BETA FOLD FAMILY PROTEIN"/>
    <property type="match status" value="1"/>
</dbReference>
<reference evidence="2 3" key="1">
    <citation type="journal article" date="2019" name="bioRxiv">
        <title>Bacteria contribute to plant secondary compound degradation in a generalist herbivore system.</title>
        <authorList>
            <person name="Francoeur C.B."/>
            <person name="Khadempour L."/>
            <person name="Moreira-Soto R.D."/>
            <person name="Gotting K."/>
            <person name="Book A.J."/>
            <person name="Pinto-Tomas A.A."/>
            <person name="Keefover-Ring K."/>
            <person name="Currie C.R."/>
        </authorList>
    </citation>
    <scope>NUCLEOTIDE SEQUENCE [LARGE SCALE GENOMIC DNA]</scope>
    <source>
        <strain evidence="2">Al-1710</strain>
    </source>
</reference>
<gene>
    <name evidence="2" type="ORF">F3J37_21855</name>
</gene>
<dbReference type="Pfam" id="PF00561">
    <property type="entry name" value="Abhydrolase_1"/>
    <property type="match status" value="1"/>
</dbReference>
<dbReference type="InterPro" id="IPR050471">
    <property type="entry name" value="AB_hydrolase"/>
</dbReference>
<proteinExistence type="predicted"/>